<dbReference type="Gene3D" id="3.40.50.1820">
    <property type="entry name" value="alpha/beta hydrolase"/>
    <property type="match status" value="1"/>
</dbReference>
<comment type="caution">
    <text evidence="2">The sequence shown here is derived from an EMBL/GenBank/DDBJ whole genome shotgun (WGS) entry which is preliminary data.</text>
</comment>
<dbReference type="InterPro" id="IPR029058">
    <property type="entry name" value="AB_hydrolase_fold"/>
</dbReference>
<proteinExistence type="predicted"/>
<dbReference type="OrthoDB" id="9776279at2"/>
<protein>
    <recommendedName>
        <fullName evidence="4">DUF3530 domain-containing protein</fullName>
    </recommendedName>
</protein>
<dbReference type="InterPro" id="IPR022529">
    <property type="entry name" value="DUF3530"/>
</dbReference>
<sequence>MKLISLILSIILVMTSTFSSAASAPFIMPPARTAIEQSDLNKYFPKQLIELDTEHGKVLTLFSPYMSAIKRGVVVMLPGANQGPLSPHGLNYLSQALTDDGFDTYAIQSPELNWQAGMFSQNDNAENETIEYQGPWSEDMLDEYKDNLLASFEALQQTLDLNPDQQFVVIAAGTSAGVFSEHLAALPNIEIDALITLSAQLPNIKRNKHLPAVLSLVRPPLLDIVYSQDNQTLLNNALQRKRWVKRNNKYDYRQRELFGASNEPLQHQRLRKELDGFLRQL</sequence>
<dbReference type="Pfam" id="PF12048">
    <property type="entry name" value="DUF3530"/>
    <property type="match status" value="1"/>
</dbReference>
<evidence type="ECO:0000256" key="1">
    <source>
        <dbReference type="SAM" id="SignalP"/>
    </source>
</evidence>
<dbReference type="STRING" id="327939.BIW53_09915"/>
<dbReference type="AlphaFoldDB" id="A0A1S1NB63"/>
<name>A0A1S1NB63_9GAMM</name>
<feature type="chain" id="PRO_5010218510" description="DUF3530 domain-containing protein" evidence="1">
    <location>
        <begin position="22"/>
        <end position="281"/>
    </location>
</feature>
<keyword evidence="3" id="KW-1185">Reference proteome</keyword>
<dbReference type="EMBL" id="MNAN01000030">
    <property type="protein sequence ID" value="OHU95535.1"/>
    <property type="molecule type" value="Genomic_DNA"/>
</dbReference>
<organism evidence="2 3">
    <name type="scientific">Pseudoalteromonas byunsanensis</name>
    <dbReference type="NCBI Taxonomy" id="327939"/>
    <lineage>
        <taxon>Bacteria</taxon>
        <taxon>Pseudomonadati</taxon>
        <taxon>Pseudomonadota</taxon>
        <taxon>Gammaproteobacteria</taxon>
        <taxon>Alteromonadales</taxon>
        <taxon>Pseudoalteromonadaceae</taxon>
        <taxon>Pseudoalteromonas</taxon>
    </lineage>
</organism>
<gene>
    <name evidence="2" type="ORF">BIW53_09915</name>
</gene>
<dbReference type="RefSeq" id="WP_070991723.1">
    <property type="nucleotide sequence ID" value="NZ_MNAN01000030.1"/>
</dbReference>
<feature type="signal peptide" evidence="1">
    <location>
        <begin position="1"/>
        <end position="21"/>
    </location>
</feature>
<evidence type="ECO:0000313" key="3">
    <source>
        <dbReference type="Proteomes" id="UP000180253"/>
    </source>
</evidence>
<evidence type="ECO:0000313" key="2">
    <source>
        <dbReference type="EMBL" id="OHU95535.1"/>
    </source>
</evidence>
<evidence type="ECO:0008006" key="4">
    <source>
        <dbReference type="Google" id="ProtNLM"/>
    </source>
</evidence>
<reference evidence="2 3" key="1">
    <citation type="submission" date="2016-10" db="EMBL/GenBank/DDBJ databases">
        <title>Pseudoalteromonas amylolytica sp. nov., isolated from the surface seawater.</title>
        <authorList>
            <person name="Wu Y.-H."/>
            <person name="Cheng H."/>
            <person name="Jin X.-B."/>
            <person name="Wang C.-S."/>
            <person name="Xu X.-W."/>
        </authorList>
    </citation>
    <scope>NUCLEOTIDE SEQUENCE [LARGE SCALE GENOMIC DNA]</scope>
    <source>
        <strain evidence="2 3">JCM 12483</strain>
    </source>
</reference>
<dbReference type="Proteomes" id="UP000180253">
    <property type="component" value="Unassembled WGS sequence"/>
</dbReference>
<accession>A0A1S1NB63</accession>
<dbReference type="SUPFAM" id="SSF53474">
    <property type="entry name" value="alpha/beta-Hydrolases"/>
    <property type="match status" value="1"/>
</dbReference>
<keyword evidence="1" id="KW-0732">Signal</keyword>